<dbReference type="OrthoDB" id="73040at2"/>
<dbReference type="Proteomes" id="UP000076929">
    <property type="component" value="Chromosome"/>
</dbReference>
<dbReference type="NCBIfam" id="NF038094">
    <property type="entry name" value="CueP_fam"/>
    <property type="match status" value="1"/>
</dbReference>
<dbReference type="Gene3D" id="2.60.40.3700">
    <property type="match status" value="1"/>
</dbReference>
<evidence type="ECO:0008006" key="4">
    <source>
        <dbReference type="Google" id="ProtNLM"/>
    </source>
</evidence>
<keyword evidence="1" id="KW-0732">Signal</keyword>
<protein>
    <recommendedName>
        <fullName evidence="4">CueP family metal-binding protein</fullName>
    </recommendedName>
</protein>
<organism evidence="2 3">
    <name type="scientific">Corynebacterium crudilactis</name>
    <dbReference type="NCBI Taxonomy" id="1652495"/>
    <lineage>
        <taxon>Bacteria</taxon>
        <taxon>Bacillati</taxon>
        <taxon>Actinomycetota</taxon>
        <taxon>Actinomycetes</taxon>
        <taxon>Mycobacteriales</taxon>
        <taxon>Corynebacteriaceae</taxon>
        <taxon>Corynebacterium</taxon>
    </lineage>
</organism>
<sequence>MKLRVASSVLLMATALFTSACSSTANGLAAFDGRSAEEIIEELDQTPVTERATTFRASIHADELILSDQSEQISIEMPADKFYVSVAPYTSQTHDCFYHSLTTCTGELSNAPITVTIISDSGDTIIDKSTTTFDNGFIGMWLPRNLHGTLTIEYEGLTATQPISTDSDAPTCITTTRLF</sequence>
<evidence type="ECO:0000313" key="3">
    <source>
        <dbReference type="Proteomes" id="UP000076929"/>
    </source>
</evidence>
<dbReference type="EMBL" id="CP015622">
    <property type="protein sequence ID" value="ANE03708.1"/>
    <property type="molecule type" value="Genomic_DNA"/>
</dbReference>
<keyword evidence="3" id="KW-1185">Reference proteome</keyword>
<dbReference type="KEGG" id="ccjz:ccrud_05445"/>
<dbReference type="AlphaFoldDB" id="A0A172QST2"/>
<dbReference type="InterPro" id="IPR047808">
    <property type="entry name" value="CueP-like"/>
</dbReference>
<gene>
    <name evidence="2" type="ORF">ccrud_05445</name>
</gene>
<dbReference type="PROSITE" id="PS51257">
    <property type="entry name" value="PROKAR_LIPOPROTEIN"/>
    <property type="match status" value="1"/>
</dbReference>
<name>A0A172QST2_9CORY</name>
<evidence type="ECO:0000256" key="1">
    <source>
        <dbReference type="SAM" id="SignalP"/>
    </source>
</evidence>
<dbReference type="STRING" id="1652495.ccrud_05445"/>
<dbReference type="RefSeq" id="WP_066565208.1">
    <property type="nucleotide sequence ID" value="NZ_CP015622.1"/>
</dbReference>
<feature type="chain" id="PRO_5039498620" description="CueP family metal-binding protein" evidence="1">
    <location>
        <begin position="21"/>
        <end position="179"/>
    </location>
</feature>
<feature type="signal peptide" evidence="1">
    <location>
        <begin position="1"/>
        <end position="20"/>
    </location>
</feature>
<accession>A0A172QST2</accession>
<reference evidence="2 3" key="1">
    <citation type="submission" date="2016-05" db="EMBL/GenBank/DDBJ databases">
        <title>Complete genome sequence of Corynebacterium crudilactis, a new Corynebacterium species isolated from raw cow's milk.</title>
        <authorList>
            <person name="Christian R."/>
            <person name="Zimmermann J."/>
            <person name="Lipski A."/>
            <person name="Kalinowski J."/>
        </authorList>
    </citation>
    <scope>NUCLEOTIDE SEQUENCE [LARGE SCALE GENOMIC DNA]</scope>
    <source>
        <strain evidence="2 3">JZ16</strain>
    </source>
</reference>
<evidence type="ECO:0000313" key="2">
    <source>
        <dbReference type="EMBL" id="ANE03708.1"/>
    </source>
</evidence>
<dbReference type="Pfam" id="PF21172">
    <property type="entry name" value="CueP"/>
    <property type="match status" value="1"/>
</dbReference>
<proteinExistence type="predicted"/>